<name>A0A0A1MGQ9_9BACI</name>
<dbReference type="STRING" id="545501.BN997_02123"/>
<proteinExistence type="predicted"/>
<dbReference type="InterPro" id="IPR011993">
    <property type="entry name" value="PH-like_dom_sf"/>
</dbReference>
<dbReference type="RefSeq" id="WP_042531967.1">
    <property type="nucleotide sequence ID" value="NZ_CAXOIH010000014.1"/>
</dbReference>
<dbReference type="AlphaFoldDB" id="A0A0A1MGQ9"/>
<gene>
    <name evidence="1" type="ORF">BN997_02123</name>
</gene>
<evidence type="ECO:0000313" key="2">
    <source>
        <dbReference type="Proteomes" id="UP000040453"/>
    </source>
</evidence>
<dbReference type="Gene3D" id="2.30.29.30">
    <property type="entry name" value="Pleckstrin-homology domain (PH domain)/Phosphotyrosine-binding domain (PTB)"/>
    <property type="match status" value="1"/>
</dbReference>
<dbReference type="EMBL" id="CDGG01000001">
    <property type="protein sequence ID" value="CEI82263.1"/>
    <property type="molecule type" value="Genomic_DNA"/>
</dbReference>
<keyword evidence="2" id="KW-1185">Reference proteome</keyword>
<organism evidence="1 2">
    <name type="scientific">Oceanobacillus oncorhynchi</name>
    <dbReference type="NCBI Taxonomy" id="545501"/>
    <lineage>
        <taxon>Bacteria</taxon>
        <taxon>Bacillati</taxon>
        <taxon>Bacillota</taxon>
        <taxon>Bacilli</taxon>
        <taxon>Bacillales</taxon>
        <taxon>Bacillaceae</taxon>
        <taxon>Oceanobacillus</taxon>
    </lineage>
</organism>
<evidence type="ECO:0000313" key="1">
    <source>
        <dbReference type="EMBL" id="CEI82263.1"/>
    </source>
</evidence>
<dbReference type="OrthoDB" id="2085436at2"/>
<reference evidence="1 2" key="1">
    <citation type="submission" date="2014-11" db="EMBL/GenBank/DDBJ databases">
        <authorList>
            <person name="Urmite Genomes Urmite Genomes"/>
        </authorList>
    </citation>
    <scope>NUCLEOTIDE SEQUENCE [LARGE SCALE GENOMIC DNA]</scope>
    <source>
        <strain evidence="1 2">Oc5</strain>
    </source>
</reference>
<accession>A0A0A1MGQ9</accession>
<dbReference type="Proteomes" id="UP000040453">
    <property type="component" value="Unassembled WGS sequence"/>
</dbReference>
<evidence type="ECO:0008006" key="3">
    <source>
        <dbReference type="Google" id="ProtNLM"/>
    </source>
</evidence>
<sequence length="103" mass="11671">MSEHIIKKGKANLWKGYEAAGGTLFLSETELTHRPHAVNIQSGVISIGLDEIEQVEATANKLLFIPIPNGLTVTLRNGERYQFVVFGRRKWIDEIEYTIKNFV</sequence>
<protein>
    <recommendedName>
        <fullName evidence="3">GRAM domain-containing protein</fullName>
    </recommendedName>
</protein>